<evidence type="ECO:0000256" key="10">
    <source>
        <dbReference type="SAM" id="Phobius"/>
    </source>
</evidence>
<evidence type="ECO:0000313" key="11">
    <source>
        <dbReference type="EMBL" id="RKP00583.1"/>
    </source>
</evidence>
<evidence type="ECO:0000256" key="3">
    <source>
        <dbReference type="ARBA" id="ARBA00022448"/>
    </source>
</evidence>
<dbReference type="GO" id="GO:0043001">
    <property type="term" value="P:Golgi to plasma membrane protein transport"/>
    <property type="evidence" value="ECO:0007669"/>
    <property type="project" value="TreeGrafter"/>
</dbReference>
<feature type="non-terminal residue" evidence="11">
    <location>
        <position position="1"/>
    </location>
</feature>
<feature type="region of interest" description="Disordered" evidence="9">
    <location>
        <begin position="151"/>
        <end position="174"/>
    </location>
</feature>
<dbReference type="OrthoDB" id="542931at2759"/>
<feature type="transmembrane region" description="Helical" evidence="10">
    <location>
        <begin position="63"/>
        <end position="84"/>
    </location>
</feature>
<evidence type="ECO:0000256" key="4">
    <source>
        <dbReference type="ARBA" id="ARBA00022692"/>
    </source>
</evidence>
<dbReference type="PANTHER" id="PTHR12952:SF0">
    <property type="entry name" value="PROTEIN SYS1 HOMOLOG"/>
    <property type="match status" value="1"/>
</dbReference>
<keyword evidence="12" id="KW-1185">Reference proteome</keyword>
<gene>
    <name evidence="11" type="ORF">CXG81DRAFT_4168</name>
</gene>
<keyword evidence="4 10" id="KW-0812">Transmembrane</keyword>
<evidence type="ECO:0000256" key="6">
    <source>
        <dbReference type="ARBA" id="ARBA00022989"/>
    </source>
</evidence>
<feature type="non-terminal residue" evidence="11">
    <location>
        <position position="174"/>
    </location>
</feature>
<comment type="similarity">
    <text evidence="2">Belongs to the SYS1 family.</text>
</comment>
<keyword evidence="8 10" id="KW-0472">Membrane</keyword>
<dbReference type="GO" id="GO:0034067">
    <property type="term" value="P:protein localization to Golgi apparatus"/>
    <property type="evidence" value="ECO:0007669"/>
    <property type="project" value="TreeGrafter"/>
</dbReference>
<sequence length="174" mass="18371">VAMASAFRASDFDPYLIIAQILALQGLFYSVLGLVCVTAAVVFGASLSLQPLLDASYFRPSSVAGWLAALAQLAAAPVLALGVLRLVARAKRVRDFVATTYGFHLIATAVYTGGLPRELLWWAAFAAGLWSADALGWQLCSKQDLEPVEFGQAGRRGHATSGSRARRSTGAPSS</sequence>
<accession>A0A4P9X5Z9</accession>
<evidence type="ECO:0000256" key="5">
    <source>
        <dbReference type="ARBA" id="ARBA00022927"/>
    </source>
</evidence>
<dbReference type="Proteomes" id="UP000274922">
    <property type="component" value="Unassembled WGS sequence"/>
</dbReference>
<dbReference type="AlphaFoldDB" id="A0A4P9X5Z9"/>
<evidence type="ECO:0000256" key="8">
    <source>
        <dbReference type="ARBA" id="ARBA00023136"/>
    </source>
</evidence>
<comment type="subcellular location">
    <subcellularLocation>
        <location evidence="1">Golgi apparatus membrane</location>
        <topology evidence="1">Multi-pass membrane protein</topology>
    </subcellularLocation>
</comment>
<evidence type="ECO:0000256" key="9">
    <source>
        <dbReference type="SAM" id="MobiDB-lite"/>
    </source>
</evidence>
<dbReference type="Pfam" id="PF09801">
    <property type="entry name" value="SYS1"/>
    <property type="match status" value="1"/>
</dbReference>
<name>A0A4P9X5Z9_9FUNG</name>
<dbReference type="GO" id="GO:0005802">
    <property type="term" value="C:trans-Golgi network"/>
    <property type="evidence" value="ECO:0007669"/>
    <property type="project" value="TreeGrafter"/>
</dbReference>
<dbReference type="STRING" id="1555241.A0A4P9X5Z9"/>
<dbReference type="GO" id="GO:0000139">
    <property type="term" value="C:Golgi membrane"/>
    <property type="evidence" value="ECO:0007669"/>
    <property type="project" value="UniProtKB-SubCell"/>
</dbReference>
<protein>
    <recommendedName>
        <fullName evidence="13">Integral membrane protein</fullName>
    </recommendedName>
</protein>
<dbReference type="InterPro" id="IPR019185">
    <property type="entry name" value="Integral_membrane_SYS1-rel"/>
</dbReference>
<dbReference type="PANTHER" id="PTHR12952">
    <property type="entry name" value="SYS1"/>
    <property type="match status" value="1"/>
</dbReference>
<keyword evidence="6 10" id="KW-1133">Transmembrane helix</keyword>
<proteinExistence type="inferred from homology"/>
<dbReference type="GO" id="GO:0005829">
    <property type="term" value="C:cytosol"/>
    <property type="evidence" value="ECO:0007669"/>
    <property type="project" value="GOC"/>
</dbReference>
<evidence type="ECO:0000256" key="2">
    <source>
        <dbReference type="ARBA" id="ARBA00008160"/>
    </source>
</evidence>
<evidence type="ECO:0000313" key="12">
    <source>
        <dbReference type="Proteomes" id="UP000274922"/>
    </source>
</evidence>
<keyword evidence="3" id="KW-0813">Transport</keyword>
<dbReference type="EMBL" id="ML014209">
    <property type="protein sequence ID" value="RKP00583.1"/>
    <property type="molecule type" value="Genomic_DNA"/>
</dbReference>
<keyword evidence="7" id="KW-0333">Golgi apparatus</keyword>
<organism evidence="11 12">
    <name type="scientific">Caulochytrium protostelioides</name>
    <dbReference type="NCBI Taxonomy" id="1555241"/>
    <lineage>
        <taxon>Eukaryota</taxon>
        <taxon>Fungi</taxon>
        <taxon>Fungi incertae sedis</taxon>
        <taxon>Chytridiomycota</taxon>
        <taxon>Chytridiomycota incertae sedis</taxon>
        <taxon>Chytridiomycetes</taxon>
        <taxon>Caulochytriales</taxon>
        <taxon>Caulochytriaceae</taxon>
        <taxon>Caulochytrium</taxon>
    </lineage>
</organism>
<evidence type="ECO:0000256" key="7">
    <source>
        <dbReference type="ARBA" id="ARBA00023034"/>
    </source>
</evidence>
<feature type="transmembrane region" description="Helical" evidence="10">
    <location>
        <begin position="21"/>
        <end position="43"/>
    </location>
</feature>
<evidence type="ECO:0008006" key="13">
    <source>
        <dbReference type="Google" id="ProtNLM"/>
    </source>
</evidence>
<dbReference type="GO" id="GO:0006895">
    <property type="term" value="P:Golgi to endosome transport"/>
    <property type="evidence" value="ECO:0007669"/>
    <property type="project" value="TreeGrafter"/>
</dbReference>
<evidence type="ECO:0000256" key="1">
    <source>
        <dbReference type="ARBA" id="ARBA00004653"/>
    </source>
</evidence>
<keyword evidence="5" id="KW-0653">Protein transport</keyword>
<reference evidence="12" key="1">
    <citation type="journal article" date="2018" name="Nat. Microbiol.">
        <title>Leveraging single-cell genomics to expand the fungal tree of life.</title>
        <authorList>
            <person name="Ahrendt S.R."/>
            <person name="Quandt C.A."/>
            <person name="Ciobanu D."/>
            <person name="Clum A."/>
            <person name="Salamov A."/>
            <person name="Andreopoulos B."/>
            <person name="Cheng J.F."/>
            <person name="Woyke T."/>
            <person name="Pelin A."/>
            <person name="Henrissat B."/>
            <person name="Reynolds N.K."/>
            <person name="Benny G.L."/>
            <person name="Smith M.E."/>
            <person name="James T.Y."/>
            <person name="Grigoriev I.V."/>
        </authorList>
    </citation>
    <scope>NUCLEOTIDE SEQUENCE [LARGE SCALE GENOMIC DNA]</scope>
    <source>
        <strain evidence="12">ATCC 52028</strain>
    </source>
</reference>